<evidence type="ECO:0000313" key="3">
    <source>
        <dbReference type="WBParaSite" id="Hba_17430"/>
    </source>
</evidence>
<keyword evidence="2" id="KW-1185">Reference proteome</keyword>
<accession>A0A1I7XIT2</accession>
<sequence length="49" mass="6005">MDYKEQQTQEVEALQAIYQEDFQVQCDEYPNISMRINLKGNQNFTEYYF</sequence>
<dbReference type="WBParaSite" id="Hba_17430">
    <property type="protein sequence ID" value="Hba_17430"/>
    <property type="gene ID" value="Hba_17430"/>
</dbReference>
<dbReference type="SUPFAM" id="SSF54495">
    <property type="entry name" value="UBC-like"/>
    <property type="match status" value="1"/>
</dbReference>
<organism evidence="2 3">
    <name type="scientific">Heterorhabditis bacteriophora</name>
    <name type="common">Entomopathogenic nematode worm</name>
    <dbReference type="NCBI Taxonomy" id="37862"/>
    <lineage>
        <taxon>Eukaryota</taxon>
        <taxon>Metazoa</taxon>
        <taxon>Ecdysozoa</taxon>
        <taxon>Nematoda</taxon>
        <taxon>Chromadorea</taxon>
        <taxon>Rhabditida</taxon>
        <taxon>Rhabditina</taxon>
        <taxon>Rhabditomorpha</taxon>
        <taxon>Strongyloidea</taxon>
        <taxon>Heterorhabditidae</taxon>
        <taxon>Heterorhabditis</taxon>
    </lineage>
</organism>
<dbReference type="Pfam" id="PF05773">
    <property type="entry name" value="RWD"/>
    <property type="match status" value="1"/>
</dbReference>
<protein>
    <submittedName>
        <fullName evidence="3">RWD domain-containing protein</fullName>
    </submittedName>
</protein>
<dbReference type="InterPro" id="IPR016135">
    <property type="entry name" value="UBQ-conjugating_enzyme/RWD"/>
</dbReference>
<dbReference type="InterPro" id="IPR006575">
    <property type="entry name" value="RWD_dom"/>
</dbReference>
<proteinExistence type="predicted"/>
<feature type="domain" description="RWD" evidence="1">
    <location>
        <begin position="5"/>
        <end position="43"/>
    </location>
</feature>
<name>A0A1I7XIT2_HETBA</name>
<reference evidence="3" key="1">
    <citation type="submission" date="2016-11" db="UniProtKB">
        <authorList>
            <consortium name="WormBaseParasite"/>
        </authorList>
    </citation>
    <scope>IDENTIFICATION</scope>
</reference>
<dbReference type="Gene3D" id="3.10.110.10">
    <property type="entry name" value="Ubiquitin Conjugating Enzyme"/>
    <property type="match status" value="1"/>
</dbReference>
<dbReference type="Proteomes" id="UP000095283">
    <property type="component" value="Unplaced"/>
</dbReference>
<evidence type="ECO:0000259" key="1">
    <source>
        <dbReference type="Pfam" id="PF05773"/>
    </source>
</evidence>
<evidence type="ECO:0000313" key="2">
    <source>
        <dbReference type="Proteomes" id="UP000095283"/>
    </source>
</evidence>
<dbReference type="AlphaFoldDB" id="A0A1I7XIT2"/>